<dbReference type="PIRSF" id="PIRSF002741">
    <property type="entry name" value="MppA"/>
    <property type="match status" value="1"/>
</dbReference>
<evidence type="ECO:0000256" key="1">
    <source>
        <dbReference type="ARBA" id="ARBA00005695"/>
    </source>
</evidence>
<dbReference type="EMBL" id="CP011213">
    <property type="protein sequence ID" value="AKM82465.1"/>
    <property type="molecule type" value="Genomic_DNA"/>
</dbReference>
<keyword evidence="4" id="KW-1133">Transmembrane helix</keyword>
<comment type="similarity">
    <text evidence="1">Belongs to the bacterial solute-binding protein 5 family.</text>
</comment>
<evidence type="ECO:0000313" key="7">
    <source>
        <dbReference type="Proteomes" id="UP000035648"/>
    </source>
</evidence>
<evidence type="ECO:0000256" key="2">
    <source>
        <dbReference type="ARBA" id="ARBA00022448"/>
    </source>
</evidence>
<organism evidence="6 7">
    <name type="scientific">Berkelbacteria bacterium GW2011_GWE1_39_12</name>
    <dbReference type="NCBI Taxonomy" id="1618337"/>
    <lineage>
        <taxon>Bacteria</taxon>
        <taxon>Candidatus Berkelbacteria</taxon>
    </lineage>
</organism>
<evidence type="ECO:0000256" key="3">
    <source>
        <dbReference type="ARBA" id="ARBA00022729"/>
    </source>
</evidence>
<evidence type="ECO:0000256" key="4">
    <source>
        <dbReference type="SAM" id="Phobius"/>
    </source>
</evidence>
<dbReference type="GO" id="GO:0043190">
    <property type="term" value="C:ATP-binding cassette (ABC) transporter complex"/>
    <property type="evidence" value="ECO:0007669"/>
    <property type="project" value="InterPro"/>
</dbReference>
<keyword evidence="3" id="KW-0732">Signal</keyword>
<keyword evidence="2" id="KW-0813">Transport</keyword>
<dbReference type="Proteomes" id="UP000035648">
    <property type="component" value="Chromosome"/>
</dbReference>
<dbReference type="GO" id="GO:1904680">
    <property type="term" value="F:peptide transmembrane transporter activity"/>
    <property type="evidence" value="ECO:0007669"/>
    <property type="project" value="TreeGrafter"/>
</dbReference>
<keyword evidence="4" id="KW-0472">Membrane</keyword>
<dbReference type="GO" id="GO:0042597">
    <property type="term" value="C:periplasmic space"/>
    <property type="evidence" value="ECO:0007669"/>
    <property type="project" value="UniProtKB-ARBA"/>
</dbReference>
<dbReference type="AlphaFoldDB" id="A0A0G4B4D0"/>
<name>A0A0G4B4D0_9BACT</name>
<protein>
    <submittedName>
        <fullName evidence="6">Putative ABC transporter substrate binding protein</fullName>
    </submittedName>
</protein>
<dbReference type="PANTHER" id="PTHR30290">
    <property type="entry name" value="PERIPLASMIC BINDING COMPONENT OF ABC TRANSPORTER"/>
    <property type="match status" value="1"/>
</dbReference>
<accession>A0A0G4B4D0</accession>
<proteinExistence type="inferred from homology"/>
<dbReference type="GO" id="GO:0015833">
    <property type="term" value="P:peptide transport"/>
    <property type="evidence" value="ECO:0007669"/>
    <property type="project" value="TreeGrafter"/>
</dbReference>
<feature type="domain" description="Solute-binding protein family 5" evidence="5">
    <location>
        <begin position="145"/>
        <end position="277"/>
    </location>
</feature>
<dbReference type="Pfam" id="PF00496">
    <property type="entry name" value="SBP_bac_5"/>
    <property type="match status" value="1"/>
</dbReference>
<evidence type="ECO:0000313" key="6">
    <source>
        <dbReference type="EMBL" id="AKM82465.1"/>
    </source>
</evidence>
<dbReference type="Gene3D" id="3.10.105.10">
    <property type="entry name" value="Dipeptide-binding Protein, Domain 3"/>
    <property type="match status" value="1"/>
</dbReference>
<sequence>MIKNKIKYFFNNLKVLTKKSLKCLKFIPRFLKTTEKVVLGVLFVAIAIAAFFIWQNHWIKTTHEAPAFGGTLVEGIVGEAKDLDKHTARLTGAGLTRLEENGDVKGDLAEGWEIKDDGKTYQFKIRSGYSANDLLSQIQNKNTWSSIDMSAPDDQTLVFKFKSPFSPFLYVSTEPLFNYGPYQITKEQKDQVTLTANKNYWQGSPYIQNIQINLYENKDLLTKAAKRGEIMGYLENSTNNVQMSNSQTFGYNLPRELNLFFNLSKADLQDINIRRALRDGKTPGKTLNLVLATSDSDKNEAEAQRLKDTWATLGVNLEIKTYDNVALQKDIIPNRTYDLLLYGQDYGPDPDPYPFWHSSQIGTAGANLANFSNKPADKLLEDARQTFDFTVRDQKYKAFRDILADQVPYINLEKTSVNYIVSNKVKDINKVFGFSEADRFLNVNQWYIKSKRVK</sequence>
<reference evidence="6 7" key="1">
    <citation type="journal article" date="2015" name="Nature">
        <title>rRNA introns, odd ribosomes, and small enigmatic genomes across a large radiation of phyla.</title>
        <authorList>
            <person name="Brown C.T."/>
            <person name="Hug L.A."/>
            <person name="Thomas B.C."/>
            <person name="Sharon I."/>
            <person name="Castelle C.J."/>
            <person name="Singh A."/>
            <person name="Wilkins M.J."/>
            <person name="Williams K.H."/>
            <person name="Banfield J.F."/>
        </authorList>
    </citation>
    <scope>NUCLEOTIDE SEQUENCE [LARGE SCALE GENOMIC DNA]</scope>
</reference>
<dbReference type="Gene3D" id="3.40.190.10">
    <property type="entry name" value="Periplasmic binding protein-like II"/>
    <property type="match status" value="2"/>
</dbReference>
<dbReference type="InterPro" id="IPR039424">
    <property type="entry name" value="SBP_5"/>
</dbReference>
<dbReference type="STRING" id="1618337.UT28_C0001G0668"/>
<dbReference type="InterPro" id="IPR030678">
    <property type="entry name" value="Peptide/Ni-bd"/>
</dbReference>
<feature type="transmembrane region" description="Helical" evidence="4">
    <location>
        <begin position="37"/>
        <end position="54"/>
    </location>
</feature>
<keyword evidence="4" id="KW-0812">Transmembrane</keyword>
<dbReference type="KEGG" id="bbgw:UT28_C0001G0668"/>
<dbReference type="PANTHER" id="PTHR30290:SF9">
    <property type="entry name" value="OLIGOPEPTIDE-BINDING PROTEIN APPA"/>
    <property type="match status" value="1"/>
</dbReference>
<evidence type="ECO:0000259" key="5">
    <source>
        <dbReference type="Pfam" id="PF00496"/>
    </source>
</evidence>
<gene>
    <name evidence="6" type="ORF">UT28_C0001G0668</name>
</gene>
<dbReference type="SUPFAM" id="SSF53850">
    <property type="entry name" value="Periplasmic binding protein-like II"/>
    <property type="match status" value="1"/>
</dbReference>
<dbReference type="InterPro" id="IPR000914">
    <property type="entry name" value="SBP_5_dom"/>
</dbReference>